<dbReference type="FunFam" id="1.10.10.10:FF:000005">
    <property type="entry name" value="Two-component system response regulator"/>
    <property type="match status" value="1"/>
</dbReference>
<dbReference type="EMBL" id="MLJW01000024">
    <property type="protein sequence ID" value="OIR09929.1"/>
    <property type="molecule type" value="Genomic_DNA"/>
</dbReference>
<gene>
    <name evidence="8" type="primary">cusR_3</name>
    <name evidence="8" type="ORF">GALL_78500</name>
</gene>
<comment type="caution">
    <text evidence="8">The sequence shown here is derived from an EMBL/GenBank/DDBJ whole genome shotgun (WGS) entry which is preliminary data.</text>
</comment>
<dbReference type="Gene3D" id="3.40.50.2300">
    <property type="match status" value="1"/>
</dbReference>
<dbReference type="GO" id="GO:0000156">
    <property type="term" value="F:phosphorelay response regulator activity"/>
    <property type="evidence" value="ECO:0007669"/>
    <property type="project" value="TreeGrafter"/>
</dbReference>
<evidence type="ECO:0000256" key="2">
    <source>
        <dbReference type="ARBA" id="ARBA00023012"/>
    </source>
</evidence>
<dbReference type="Gene3D" id="6.10.250.690">
    <property type="match status" value="1"/>
</dbReference>
<dbReference type="SMART" id="SM00862">
    <property type="entry name" value="Trans_reg_C"/>
    <property type="match status" value="1"/>
</dbReference>
<evidence type="ECO:0000259" key="6">
    <source>
        <dbReference type="PROSITE" id="PS50110"/>
    </source>
</evidence>
<evidence type="ECO:0000256" key="4">
    <source>
        <dbReference type="ARBA" id="ARBA00023125"/>
    </source>
</evidence>
<dbReference type="PROSITE" id="PS50110">
    <property type="entry name" value="RESPONSE_REGULATORY"/>
    <property type="match status" value="1"/>
</dbReference>
<dbReference type="SMART" id="SM00448">
    <property type="entry name" value="REC"/>
    <property type="match status" value="1"/>
</dbReference>
<protein>
    <submittedName>
        <fullName evidence="8">Transcriptional regulatory protein CusR</fullName>
    </submittedName>
</protein>
<dbReference type="PANTHER" id="PTHR48111">
    <property type="entry name" value="REGULATOR OF RPOS"/>
    <property type="match status" value="1"/>
</dbReference>
<dbReference type="PANTHER" id="PTHR48111:SF22">
    <property type="entry name" value="REGULATOR OF RPOS"/>
    <property type="match status" value="1"/>
</dbReference>
<keyword evidence="5" id="KW-0804">Transcription</keyword>
<dbReference type="PROSITE" id="PS51755">
    <property type="entry name" value="OMPR_PHOB"/>
    <property type="match status" value="1"/>
</dbReference>
<organism evidence="8">
    <name type="scientific">mine drainage metagenome</name>
    <dbReference type="NCBI Taxonomy" id="410659"/>
    <lineage>
        <taxon>unclassified sequences</taxon>
        <taxon>metagenomes</taxon>
        <taxon>ecological metagenomes</taxon>
    </lineage>
</organism>
<dbReference type="InterPro" id="IPR011006">
    <property type="entry name" value="CheY-like_superfamily"/>
</dbReference>
<name>A0A1J5SN62_9ZZZZ</name>
<dbReference type="InterPro" id="IPR036388">
    <property type="entry name" value="WH-like_DNA-bd_sf"/>
</dbReference>
<dbReference type="AlphaFoldDB" id="A0A1J5SN62"/>
<keyword evidence="2" id="KW-0902">Two-component regulatory system</keyword>
<proteinExistence type="predicted"/>
<reference evidence="8" key="1">
    <citation type="submission" date="2016-10" db="EMBL/GenBank/DDBJ databases">
        <title>Sequence of Gallionella enrichment culture.</title>
        <authorList>
            <person name="Poehlein A."/>
            <person name="Muehling M."/>
            <person name="Daniel R."/>
        </authorList>
    </citation>
    <scope>NUCLEOTIDE SEQUENCE</scope>
</reference>
<feature type="domain" description="OmpR/PhoB-type" evidence="7">
    <location>
        <begin position="137"/>
        <end position="235"/>
    </location>
</feature>
<dbReference type="GO" id="GO:0005829">
    <property type="term" value="C:cytosol"/>
    <property type="evidence" value="ECO:0007669"/>
    <property type="project" value="TreeGrafter"/>
</dbReference>
<dbReference type="InterPro" id="IPR039420">
    <property type="entry name" value="WalR-like"/>
</dbReference>
<keyword evidence="3" id="KW-0805">Transcription regulation</keyword>
<dbReference type="GO" id="GO:0032993">
    <property type="term" value="C:protein-DNA complex"/>
    <property type="evidence" value="ECO:0007669"/>
    <property type="project" value="TreeGrafter"/>
</dbReference>
<feature type="domain" description="Response regulatory" evidence="6">
    <location>
        <begin position="15"/>
        <end position="129"/>
    </location>
</feature>
<accession>A0A1J5SN62</accession>
<evidence type="ECO:0000256" key="5">
    <source>
        <dbReference type="ARBA" id="ARBA00023163"/>
    </source>
</evidence>
<evidence type="ECO:0000256" key="3">
    <source>
        <dbReference type="ARBA" id="ARBA00023015"/>
    </source>
</evidence>
<keyword evidence="1" id="KW-0597">Phosphoprotein</keyword>
<dbReference type="SUPFAM" id="SSF52172">
    <property type="entry name" value="CheY-like"/>
    <property type="match status" value="1"/>
</dbReference>
<dbReference type="Pfam" id="PF00072">
    <property type="entry name" value="Response_reg"/>
    <property type="match status" value="1"/>
</dbReference>
<dbReference type="Pfam" id="PF00486">
    <property type="entry name" value="Trans_reg_C"/>
    <property type="match status" value="1"/>
</dbReference>
<dbReference type="InterPro" id="IPR001789">
    <property type="entry name" value="Sig_transdc_resp-reg_receiver"/>
</dbReference>
<dbReference type="GO" id="GO:0006355">
    <property type="term" value="P:regulation of DNA-templated transcription"/>
    <property type="evidence" value="ECO:0007669"/>
    <property type="project" value="InterPro"/>
</dbReference>
<dbReference type="FunFam" id="3.40.50.2300:FF:000002">
    <property type="entry name" value="DNA-binding response regulator PhoP"/>
    <property type="match status" value="1"/>
</dbReference>
<dbReference type="GO" id="GO:0000976">
    <property type="term" value="F:transcription cis-regulatory region binding"/>
    <property type="evidence" value="ECO:0007669"/>
    <property type="project" value="TreeGrafter"/>
</dbReference>
<dbReference type="InterPro" id="IPR001867">
    <property type="entry name" value="OmpR/PhoB-type_DNA-bd"/>
</dbReference>
<evidence type="ECO:0000259" key="7">
    <source>
        <dbReference type="PROSITE" id="PS51755"/>
    </source>
</evidence>
<dbReference type="Gene3D" id="1.10.10.10">
    <property type="entry name" value="Winged helix-like DNA-binding domain superfamily/Winged helix DNA-binding domain"/>
    <property type="match status" value="1"/>
</dbReference>
<evidence type="ECO:0000256" key="1">
    <source>
        <dbReference type="ARBA" id="ARBA00022553"/>
    </source>
</evidence>
<keyword evidence="4" id="KW-0238">DNA-binding</keyword>
<sequence length="238" mass="27061">MVRRITLPGLEPAMRILVVEDEEKLAEILVRGLKAEGYQVETALTAADGLDLVEQSHYDLLLLDLQLPDYSGTALLRKLRQQRHDLPVLVLTARADLESKIENFDTGADDYLTKPFAFAELLMRVRALLRRGPAIKSSLLRVADLELDRLTHQVRRAGQKIELSPKEFSLLEYFMLNAGRALSRSMIIDRVWDQSFEGLTNIVDVYVAQLRRKIDESFEPKLIRTIRGLGYSIEGDAE</sequence>
<dbReference type="CDD" id="cd00383">
    <property type="entry name" value="trans_reg_C"/>
    <property type="match status" value="1"/>
</dbReference>
<evidence type="ECO:0000313" key="8">
    <source>
        <dbReference type="EMBL" id="OIR09929.1"/>
    </source>
</evidence>